<evidence type="ECO:0000313" key="3">
    <source>
        <dbReference type="Proteomes" id="UP000052976"/>
    </source>
</evidence>
<organism evidence="2 3">
    <name type="scientific">Corvus brachyrhynchos</name>
    <name type="common">American crow</name>
    <dbReference type="NCBI Taxonomy" id="85066"/>
    <lineage>
        <taxon>Eukaryota</taxon>
        <taxon>Metazoa</taxon>
        <taxon>Chordata</taxon>
        <taxon>Craniata</taxon>
        <taxon>Vertebrata</taxon>
        <taxon>Euteleostomi</taxon>
        <taxon>Archelosauria</taxon>
        <taxon>Archosauria</taxon>
        <taxon>Dinosauria</taxon>
        <taxon>Saurischia</taxon>
        <taxon>Theropoda</taxon>
        <taxon>Coelurosauria</taxon>
        <taxon>Aves</taxon>
        <taxon>Neognathae</taxon>
        <taxon>Neoaves</taxon>
        <taxon>Telluraves</taxon>
        <taxon>Australaves</taxon>
        <taxon>Passeriformes</taxon>
        <taxon>Corvoidea</taxon>
        <taxon>Corvidae</taxon>
        <taxon>Corvus</taxon>
    </lineage>
</organism>
<proteinExistence type="predicted"/>
<evidence type="ECO:0000256" key="1">
    <source>
        <dbReference type="SAM" id="Coils"/>
    </source>
</evidence>
<feature type="coiled-coil region" evidence="1">
    <location>
        <begin position="60"/>
        <end position="94"/>
    </location>
</feature>
<keyword evidence="1" id="KW-0175">Coiled coil</keyword>
<dbReference type="Gene3D" id="1.20.5.1700">
    <property type="match status" value="1"/>
</dbReference>
<keyword evidence="3" id="KW-1185">Reference proteome</keyword>
<protein>
    <submittedName>
        <fullName evidence="2">Uncharacterized protein</fullName>
    </submittedName>
</protein>
<dbReference type="Proteomes" id="UP000052976">
    <property type="component" value="Unassembled WGS sequence"/>
</dbReference>
<sequence length="98" mass="10498">DQTWVCAESSLSRELAPGLTSGCEDAVLAEQRMGCAAVGVTNPCITLTPCSFQSAGNPLSRELEHVKKELERVKADKTAQCEAYQQTISSLQAQLRAA</sequence>
<evidence type="ECO:0000313" key="2">
    <source>
        <dbReference type="EMBL" id="KFO61046.1"/>
    </source>
</evidence>
<dbReference type="EMBL" id="KK719050">
    <property type="protein sequence ID" value="KFO61046.1"/>
    <property type="molecule type" value="Genomic_DNA"/>
</dbReference>
<accession>A0A091EVP3</accession>
<feature type="non-terminal residue" evidence="2">
    <location>
        <position position="98"/>
    </location>
</feature>
<reference evidence="2 3" key="1">
    <citation type="submission" date="2014-04" db="EMBL/GenBank/DDBJ databases">
        <title>Genome evolution of avian class.</title>
        <authorList>
            <person name="Zhang G."/>
            <person name="Li C."/>
        </authorList>
    </citation>
    <scope>NUCLEOTIDE SEQUENCE [LARGE SCALE GENOMIC DNA]</scope>
    <source>
        <strain evidence="2">BGI_N302</strain>
    </source>
</reference>
<dbReference type="AlphaFoldDB" id="A0A091EVP3"/>
<feature type="non-terminal residue" evidence="2">
    <location>
        <position position="1"/>
    </location>
</feature>
<name>A0A091EVP3_CORBR</name>
<gene>
    <name evidence="2" type="ORF">N302_09370</name>
</gene>